<comment type="cofactor">
    <cofactor evidence="1">
        <name>Ca(2+)</name>
        <dbReference type="ChEBI" id="CHEBI:29108"/>
    </cofactor>
</comment>
<keyword evidence="8" id="KW-0106">Calcium</keyword>
<dbReference type="GO" id="GO:0004623">
    <property type="term" value="F:phospholipase A2 activity"/>
    <property type="evidence" value="ECO:0007669"/>
    <property type="project" value="UniProtKB-EC"/>
</dbReference>
<evidence type="ECO:0000256" key="5">
    <source>
        <dbReference type="ARBA" id="ARBA00022525"/>
    </source>
</evidence>
<name>A0A915IXZ2_ROMCU</name>
<keyword evidence="6" id="KW-0479">Metal-binding</keyword>
<accession>A0A915IXZ2</accession>
<dbReference type="FunFam" id="1.20.90.10:FF:000002">
    <property type="entry name" value="Phospholipase A2 group III"/>
    <property type="match status" value="1"/>
</dbReference>
<dbReference type="Proteomes" id="UP000887565">
    <property type="component" value="Unplaced"/>
</dbReference>
<dbReference type="GO" id="GO:0046872">
    <property type="term" value="F:metal ion binding"/>
    <property type="evidence" value="ECO:0007669"/>
    <property type="project" value="UniProtKB-KW"/>
</dbReference>
<dbReference type="InterPro" id="IPR036444">
    <property type="entry name" value="PLipase_A2_dom_sf"/>
</dbReference>
<keyword evidence="11" id="KW-1015">Disulfide bond</keyword>
<dbReference type="InterPro" id="IPR016090">
    <property type="entry name" value="PLA2-like_dom"/>
</dbReference>
<evidence type="ECO:0000256" key="10">
    <source>
        <dbReference type="ARBA" id="ARBA00023098"/>
    </source>
</evidence>
<evidence type="ECO:0000256" key="9">
    <source>
        <dbReference type="ARBA" id="ARBA00022963"/>
    </source>
</evidence>
<keyword evidence="5" id="KW-0964">Secreted</keyword>
<comment type="subcellular location">
    <subcellularLocation>
        <location evidence="2">Secreted</location>
    </subcellularLocation>
</comment>
<feature type="chain" id="PRO_5037196122" description="Phospholipase A2" evidence="13">
    <location>
        <begin position="20"/>
        <end position="326"/>
    </location>
</feature>
<dbReference type="AlphaFoldDB" id="A0A915IXZ2"/>
<feature type="signal peptide" evidence="13">
    <location>
        <begin position="1"/>
        <end position="19"/>
    </location>
</feature>
<keyword evidence="10" id="KW-0443">Lipid metabolism</keyword>
<keyword evidence="7" id="KW-0378">Hydrolase</keyword>
<dbReference type="SUPFAM" id="SSF48619">
    <property type="entry name" value="Phospholipase A2, PLA2"/>
    <property type="match status" value="1"/>
</dbReference>
<evidence type="ECO:0000256" key="2">
    <source>
        <dbReference type="ARBA" id="ARBA00004613"/>
    </source>
</evidence>
<organism evidence="15 16">
    <name type="scientific">Romanomermis culicivorax</name>
    <name type="common">Nematode worm</name>
    <dbReference type="NCBI Taxonomy" id="13658"/>
    <lineage>
        <taxon>Eukaryota</taxon>
        <taxon>Metazoa</taxon>
        <taxon>Ecdysozoa</taxon>
        <taxon>Nematoda</taxon>
        <taxon>Enoplea</taxon>
        <taxon>Dorylaimia</taxon>
        <taxon>Mermithida</taxon>
        <taxon>Mermithoidea</taxon>
        <taxon>Mermithidae</taxon>
        <taxon>Romanomermis</taxon>
    </lineage>
</organism>
<feature type="domain" description="Phospholipase A2-like central" evidence="14">
    <location>
        <begin position="179"/>
        <end position="274"/>
    </location>
</feature>
<dbReference type="Pfam" id="PF05826">
    <property type="entry name" value="Phospholip_A2_2"/>
    <property type="match status" value="1"/>
</dbReference>
<sequence length="326" mass="37903">MFQVLFLIAAFQLVSVANGDPIKISSRNLALSPVGRVFWPKNERLVFGKFSQIRALKLQIDHPELENVTMLMINSQNRDKLVKLIFEHNDRRLVDCEIIDRRNDDSAVAQTLIRQFGDEVDQNLQSSTNWTIADNQEIEQMIDFPSAEEKCRNFRYFSHRQNSSNRKIRRNRKKRSYLIFPGTNWCGNGNVAKHVAHFGEKSREDVCCKTHDLCPYSIPGFSSRYNLFNYRFHTLSHCDCDKLFMSCLKQSRTTSADIIGKVYFNVVSTQCFELKLEKTCAKRTWWGTCDRQQTQWVAQCDKPKFTVENDAELDLMVEKLGKSTNS</sequence>
<evidence type="ECO:0000256" key="11">
    <source>
        <dbReference type="ARBA" id="ARBA00023157"/>
    </source>
</evidence>
<dbReference type="GO" id="GO:0050482">
    <property type="term" value="P:arachidonate secretion"/>
    <property type="evidence" value="ECO:0007669"/>
    <property type="project" value="InterPro"/>
</dbReference>
<evidence type="ECO:0000256" key="1">
    <source>
        <dbReference type="ARBA" id="ARBA00001913"/>
    </source>
</evidence>
<dbReference type="GO" id="GO:0006644">
    <property type="term" value="P:phospholipid metabolic process"/>
    <property type="evidence" value="ECO:0007669"/>
    <property type="project" value="InterPro"/>
</dbReference>
<reference evidence="16" key="1">
    <citation type="submission" date="2022-11" db="UniProtKB">
        <authorList>
            <consortium name="WormBaseParasite"/>
        </authorList>
    </citation>
    <scope>IDENTIFICATION</scope>
</reference>
<keyword evidence="9" id="KW-0442">Lipid degradation</keyword>
<dbReference type="EC" id="3.1.1.4" evidence="3"/>
<dbReference type="GO" id="GO:0005576">
    <property type="term" value="C:extracellular region"/>
    <property type="evidence" value="ECO:0007669"/>
    <property type="project" value="UniProtKB-SubCell"/>
</dbReference>
<dbReference type="GO" id="GO:0016042">
    <property type="term" value="P:lipid catabolic process"/>
    <property type="evidence" value="ECO:0007669"/>
    <property type="project" value="UniProtKB-KW"/>
</dbReference>
<proteinExistence type="predicted"/>
<dbReference type="PROSITE" id="PS00118">
    <property type="entry name" value="PA2_HIS"/>
    <property type="match status" value="1"/>
</dbReference>
<evidence type="ECO:0000256" key="3">
    <source>
        <dbReference type="ARBA" id="ARBA00013278"/>
    </source>
</evidence>
<evidence type="ECO:0000256" key="4">
    <source>
        <dbReference type="ARBA" id="ARBA00021721"/>
    </source>
</evidence>
<evidence type="ECO:0000256" key="8">
    <source>
        <dbReference type="ARBA" id="ARBA00022837"/>
    </source>
</evidence>
<dbReference type="OMA" id="FHTENIC"/>
<dbReference type="InterPro" id="IPR033113">
    <property type="entry name" value="PLA2_histidine"/>
</dbReference>
<evidence type="ECO:0000256" key="6">
    <source>
        <dbReference type="ARBA" id="ARBA00022723"/>
    </source>
</evidence>
<dbReference type="CDD" id="cd04704">
    <property type="entry name" value="PLA2_bee_venom_like"/>
    <property type="match status" value="1"/>
</dbReference>
<evidence type="ECO:0000256" key="13">
    <source>
        <dbReference type="SAM" id="SignalP"/>
    </source>
</evidence>
<evidence type="ECO:0000259" key="14">
    <source>
        <dbReference type="Pfam" id="PF05826"/>
    </source>
</evidence>
<dbReference type="PANTHER" id="PTHR12253">
    <property type="entry name" value="RH14732P"/>
    <property type="match status" value="1"/>
</dbReference>
<evidence type="ECO:0000313" key="16">
    <source>
        <dbReference type="WBParaSite" id="nRc.2.0.1.t18617-RA"/>
    </source>
</evidence>
<protein>
    <recommendedName>
        <fullName evidence="4">Phospholipase A2</fullName>
        <ecNumber evidence="3">3.1.1.4</ecNumber>
    </recommendedName>
    <alternativeName>
        <fullName evidence="12">Phosphatidylcholine 2-acylhydrolase</fullName>
    </alternativeName>
</protein>
<keyword evidence="15" id="KW-1185">Reference proteome</keyword>
<dbReference type="WBParaSite" id="nRc.2.0.1.t18617-RA">
    <property type="protein sequence ID" value="nRc.2.0.1.t18617-RA"/>
    <property type="gene ID" value="nRc.2.0.1.g18617"/>
</dbReference>
<evidence type="ECO:0000313" key="15">
    <source>
        <dbReference type="Proteomes" id="UP000887565"/>
    </source>
</evidence>
<evidence type="ECO:0000256" key="12">
    <source>
        <dbReference type="ARBA" id="ARBA00029903"/>
    </source>
</evidence>
<keyword evidence="13" id="KW-0732">Signal</keyword>
<dbReference type="Gene3D" id="1.20.90.10">
    <property type="entry name" value="Phospholipase A2 domain"/>
    <property type="match status" value="1"/>
</dbReference>
<evidence type="ECO:0000256" key="7">
    <source>
        <dbReference type="ARBA" id="ARBA00022801"/>
    </source>
</evidence>